<keyword evidence="2" id="KW-0808">Transferase</keyword>
<comment type="caution">
    <text evidence="6">The sequence shown here is derived from an EMBL/GenBank/DDBJ whole genome shotgun (WGS) entry which is preliminary data.</text>
</comment>
<feature type="region of interest" description="Disordered" evidence="4">
    <location>
        <begin position="1"/>
        <end position="242"/>
    </location>
</feature>
<feature type="compositionally biased region" description="Polar residues" evidence="4">
    <location>
        <begin position="32"/>
        <end position="55"/>
    </location>
</feature>
<organism evidence="6 7">
    <name type="scientific">Diaporthe vaccinii</name>
    <dbReference type="NCBI Taxonomy" id="105482"/>
    <lineage>
        <taxon>Eukaryota</taxon>
        <taxon>Fungi</taxon>
        <taxon>Dikarya</taxon>
        <taxon>Ascomycota</taxon>
        <taxon>Pezizomycotina</taxon>
        <taxon>Sordariomycetes</taxon>
        <taxon>Sordariomycetidae</taxon>
        <taxon>Diaporthales</taxon>
        <taxon>Diaporthaceae</taxon>
        <taxon>Diaporthe</taxon>
        <taxon>Diaporthe eres species complex</taxon>
    </lineage>
</organism>
<feature type="compositionally biased region" description="Basic and acidic residues" evidence="4">
    <location>
        <begin position="98"/>
        <end position="174"/>
    </location>
</feature>
<feature type="compositionally biased region" description="Gly residues" evidence="4">
    <location>
        <begin position="496"/>
        <end position="517"/>
    </location>
</feature>
<dbReference type="SMART" id="SM01266">
    <property type="entry name" value="Mac"/>
    <property type="match status" value="1"/>
</dbReference>
<dbReference type="CDD" id="cd03357">
    <property type="entry name" value="LbH_MAT_GAT"/>
    <property type="match status" value="1"/>
</dbReference>
<dbReference type="InterPro" id="IPR051159">
    <property type="entry name" value="Hexapeptide_acetyltransf"/>
</dbReference>
<dbReference type="InterPro" id="IPR024688">
    <property type="entry name" value="Mac_dom"/>
</dbReference>
<dbReference type="PANTHER" id="PTHR23416">
    <property type="entry name" value="SIALIC ACID SYNTHASE-RELATED"/>
    <property type="match status" value="1"/>
</dbReference>
<evidence type="ECO:0000256" key="3">
    <source>
        <dbReference type="ARBA" id="ARBA00023242"/>
    </source>
</evidence>
<keyword evidence="7" id="KW-1185">Reference proteome</keyword>
<evidence type="ECO:0000313" key="7">
    <source>
        <dbReference type="Proteomes" id="UP001600888"/>
    </source>
</evidence>
<evidence type="ECO:0000256" key="4">
    <source>
        <dbReference type="SAM" id="MobiDB-lite"/>
    </source>
</evidence>
<dbReference type="Gene3D" id="2.160.10.10">
    <property type="entry name" value="Hexapeptide repeat proteins"/>
    <property type="match status" value="1"/>
</dbReference>
<evidence type="ECO:0000313" key="6">
    <source>
        <dbReference type="EMBL" id="KAL2283284.1"/>
    </source>
</evidence>
<accession>A0ABR4ELG6</accession>
<dbReference type="CDD" id="cd00067">
    <property type="entry name" value="GAL4"/>
    <property type="match status" value="1"/>
</dbReference>
<dbReference type="PANTHER" id="PTHR23416:SF76">
    <property type="entry name" value="ZN(II)2CYS6 TRANSCRIPTION FACTOR (EUROFUNG)"/>
    <property type="match status" value="1"/>
</dbReference>
<name>A0ABR4ELG6_9PEZI</name>
<comment type="similarity">
    <text evidence="1">Belongs to the transferase hexapeptide repeat family.</text>
</comment>
<evidence type="ECO:0000256" key="2">
    <source>
        <dbReference type="ARBA" id="ARBA00022679"/>
    </source>
</evidence>
<keyword evidence="3" id="KW-0539">Nucleus</keyword>
<gene>
    <name evidence="6" type="ORF">FJTKL_09924</name>
</gene>
<dbReference type="Pfam" id="PF00132">
    <property type="entry name" value="Hexapep"/>
    <property type="match status" value="1"/>
</dbReference>
<dbReference type="InterPro" id="IPR001451">
    <property type="entry name" value="Hexapep"/>
</dbReference>
<protein>
    <recommendedName>
        <fullName evidence="5">Zn(2)-C6 fungal-type domain-containing protein</fullName>
    </recommendedName>
</protein>
<dbReference type="InterPro" id="IPR011004">
    <property type="entry name" value="Trimer_LpxA-like_sf"/>
</dbReference>
<reference evidence="6 7" key="1">
    <citation type="submission" date="2024-03" db="EMBL/GenBank/DDBJ databases">
        <title>A high-quality draft genome sequence of Diaporthe vaccinii, a causative agent of upright dieback and viscid rot disease in cranberry plants.</title>
        <authorList>
            <person name="Sarrasin M."/>
            <person name="Lang B.F."/>
            <person name="Burger G."/>
        </authorList>
    </citation>
    <scope>NUCLEOTIDE SEQUENCE [LARGE SCALE GENOMIC DNA]</scope>
    <source>
        <strain evidence="6 7">IS7</strain>
    </source>
</reference>
<dbReference type="Proteomes" id="UP001600888">
    <property type="component" value="Unassembled WGS sequence"/>
</dbReference>
<evidence type="ECO:0000256" key="1">
    <source>
        <dbReference type="ARBA" id="ARBA00007274"/>
    </source>
</evidence>
<dbReference type="EMBL" id="JBAWTH010000043">
    <property type="protein sequence ID" value="KAL2283282.1"/>
    <property type="molecule type" value="Genomic_DNA"/>
</dbReference>
<dbReference type="PROSITE" id="PS50048">
    <property type="entry name" value="ZN2_CY6_FUNGAL_2"/>
    <property type="match status" value="1"/>
</dbReference>
<dbReference type="InterPro" id="IPR001138">
    <property type="entry name" value="Zn2Cys6_DnaBD"/>
</dbReference>
<sequence>MKMTTFTAMNGAGSPKAANANGDSAAKRAGSSERTSGPAQNSDQAPKQQSSSDATTSHRERDGWAQGGPGHDRQPYSPAKYADMESSHKRKRSSSTESPRREAPTQAERQQEDARLERSQDSEPRERDPYERDARGRHYRSYGDEGRERGRETDRERDRDSWYSPHERRDDRDPYSQPPSAAPDSANTEEQIGDALRRATEDYPQTSPDGDDMSMSYSGQYTPEQRRDGVIQSDPKKRKRNFSNRTKTGCLTCRKRKKKCDEAKPECECDFCMSSRWRPNTESCIGSNCLRGGFVCAGYPPQRGTWPKPESKVQTIQIESKDPNYVPPGAYGMPQPAVFPHQQGKREPLPSYRGQPLRIEPPQGRPVLTDDDRLTASTLPTASVMDPNEKLSALSSAYPNTPANVFPTPVSAAPVPFPERGPKEYQRVPPLHDLTRTEHDLTPQSTTLPHINIMHATRTNSPIATSQSGANPQTTAQLALSHTSQFPSPIVPPTSGAGGAAGGVPGSGGPGSSGSGSMGNNAGRREKDEMIAGRPFYPFEKELVLERERCSAACWRFNNSTNPNNGVSPAERARLFREILMPRDPIQLSPTQSSPVTHTGRVGENVVVEAPFTCDYGYNVSIGKNTMVGRNCTVLDACELTIGNNVVIGPNVSFYTTTMTTDPRRRNGARGACTGKSIVIEDDVFIGGSVTILGGVRIGQGTTVGAGSLVTKSQPSHVIVAGSPAKVRRGIASMYA</sequence>
<dbReference type="SUPFAM" id="SSF51161">
    <property type="entry name" value="Trimeric LpxA-like enzymes"/>
    <property type="match status" value="1"/>
</dbReference>
<dbReference type="Pfam" id="PF14602">
    <property type="entry name" value="Hexapep_2"/>
    <property type="match status" value="1"/>
</dbReference>
<dbReference type="Pfam" id="PF12464">
    <property type="entry name" value="Mac"/>
    <property type="match status" value="1"/>
</dbReference>
<feature type="region of interest" description="Disordered" evidence="4">
    <location>
        <begin position="484"/>
        <end position="529"/>
    </location>
</feature>
<feature type="domain" description="Zn(2)-C6 fungal-type" evidence="5">
    <location>
        <begin position="249"/>
        <end position="284"/>
    </location>
</feature>
<dbReference type="EMBL" id="JBAWTH010000043">
    <property type="protein sequence ID" value="KAL2283284.1"/>
    <property type="molecule type" value="Genomic_DNA"/>
</dbReference>
<proteinExistence type="inferred from homology"/>
<evidence type="ECO:0000259" key="5">
    <source>
        <dbReference type="PROSITE" id="PS50048"/>
    </source>
</evidence>